<dbReference type="AlphaFoldDB" id="A0A6B0V5A5"/>
<accession>A0A6B0V5A5</accession>
<reference evidence="3" key="1">
    <citation type="submission" date="2019-12" db="EMBL/GenBank/DDBJ databases">
        <title>An insight into the sialome of adult female Ixodes ricinus ticks feeding for 6 days.</title>
        <authorList>
            <person name="Perner J."/>
            <person name="Ribeiro J.M.C."/>
        </authorList>
    </citation>
    <scope>NUCLEOTIDE SEQUENCE</scope>
    <source>
        <strain evidence="3">Semi-engorged</strain>
        <tissue evidence="3">Salivary glands</tissue>
    </source>
</reference>
<evidence type="ECO:0000256" key="1">
    <source>
        <dbReference type="SAM" id="MobiDB-lite"/>
    </source>
</evidence>
<sequence length="238" mass="26328">MLLVLLGLGQLLLLGHAAALELLQDRLLDHVLRPGVLVHLQGVLLLLPAVRQHPHAHHHQPFVQLAFQVGGQLVRALDLGRVDVRGPALLAARVPLVHRLLAHPEDVPPEVDHLRVLHVVKLVHAASDGQSDFGVELLLFCVSLRLNYLQQRVEEVEIAEPPRLVVELFLLRVTCDGHKNVGRGIPKPVEQRVLLGNVPKVIFDAFQRSIPGTVQGYDDSRGHETVHDYGVGHEREAP</sequence>
<feature type="chain" id="PRO_5025662537" evidence="2">
    <location>
        <begin position="20"/>
        <end position="238"/>
    </location>
</feature>
<keyword evidence="2" id="KW-0732">Signal</keyword>
<feature type="region of interest" description="Disordered" evidence="1">
    <location>
        <begin position="217"/>
        <end position="238"/>
    </location>
</feature>
<dbReference type="EMBL" id="GIFC01014892">
    <property type="protein sequence ID" value="MXU96975.1"/>
    <property type="molecule type" value="Transcribed_RNA"/>
</dbReference>
<feature type="signal peptide" evidence="2">
    <location>
        <begin position="1"/>
        <end position="19"/>
    </location>
</feature>
<organism evidence="3">
    <name type="scientific">Ixodes ricinus</name>
    <name type="common">Common tick</name>
    <name type="synonym">Acarus ricinus</name>
    <dbReference type="NCBI Taxonomy" id="34613"/>
    <lineage>
        <taxon>Eukaryota</taxon>
        <taxon>Metazoa</taxon>
        <taxon>Ecdysozoa</taxon>
        <taxon>Arthropoda</taxon>
        <taxon>Chelicerata</taxon>
        <taxon>Arachnida</taxon>
        <taxon>Acari</taxon>
        <taxon>Parasitiformes</taxon>
        <taxon>Ixodida</taxon>
        <taxon>Ixodoidea</taxon>
        <taxon>Ixodidae</taxon>
        <taxon>Ixodinae</taxon>
        <taxon>Ixodes</taxon>
    </lineage>
</organism>
<evidence type="ECO:0000313" key="3">
    <source>
        <dbReference type="EMBL" id="MXU96975.1"/>
    </source>
</evidence>
<feature type="compositionally biased region" description="Basic and acidic residues" evidence="1">
    <location>
        <begin position="218"/>
        <end position="238"/>
    </location>
</feature>
<proteinExistence type="predicted"/>
<evidence type="ECO:0000256" key="2">
    <source>
        <dbReference type="SAM" id="SignalP"/>
    </source>
</evidence>
<protein>
    <submittedName>
        <fullName evidence="3">Putative secreted protein</fullName>
    </submittedName>
</protein>
<name>A0A6B0V5A5_IXORI</name>